<reference evidence="3" key="1">
    <citation type="submission" date="2020-02" db="EMBL/GenBank/DDBJ databases">
        <authorList>
            <person name="Meier V. D."/>
        </authorList>
    </citation>
    <scope>NUCLEOTIDE SEQUENCE</scope>
    <source>
        <strain evidence="3">AVDCRST_MAG86</strain>
    </source>
</reference>
<organism evidence="3">
    <name type="scientific">uncultured Truepera sp</name>
    <dbReference type="NCBI Taxonomy" id="543023"/>
    <lineage>
        <taxon>Bacteria</taxon>
        <taxon>Thermotogati</taxon>
        <taxon>Deinococcota</taxon>
        <taxon>Deinococci</taxon>
        <taxon>Trueperales</taxon>
        <taxon>Trueperaceae</taxon>
        <taxon>Truepera</taxon>
        <taxon>environmental samples</taxon>
    </lineage>
</organism>
<dbReference type="InterPro" id="IPR036514">
    <property type="entry name" value="SGNH_hydro_sf"/>
</dbReference>
<dbReference type="GO" id="GO:0016787">
    <property type="term" value="F:hydrolase activity"/>
    <property type="evidence" value="ECO:0007669"/>
    <property type="project" value="UniProtKB-KW"/>
</dbReference>
<accession>A0A6J4VVU6</accession>
<dbReference type="Pfam" id="PF03629">
    <property type="entry name" value="SASA"/>
    <property type="match status" value="1"/>
</dbReference>
<dbReference type="InterPro" id="IPR052940">
    <property type="entry name" value="Carb_Esterase_6"/>
</dbReference>
<evidence type="ECO:0000256" key="1">
    <source>
        <dbReference type="ARBA" id="ARBA00022801"/>
    </source>
</evidence>
<evidence type="ECO:0000313" key="3">
    <source>
        <dbReference type="EMBL" id="CAA9584320.1"/>
    </source>
</evidence>
<dbReference type="InterPro" id="IPR005181">
    <property type="entry name" value="SASA"/>
</dbReference>
<dbReference type="SUPFAM" id="SSF52266">
    <property type="entry name" value="SGNH hydrolase"/>
    <property type="match status" value="1"/>
</dbReference>
<dbReference type="Gene3D" id="3.40.50.1110">
    <property type="entry name" value="SGNH hydrolase"/>
    <property type="match status" value="1"/>
</dbReference>
<evidence type="ECO:0000259" key="2">
    <source>
        <dbReference type="Pfam" id="PF03629"/>
    </source>
</evidence>
<dbReference type="SUPFAM" id="SSF49899">
    <property type="entry name" value="Concanavalin A-like lectins/glucanases"/>
    <property type="match status" value="1"/>
</dbReference>
<keyword evidence="1" id="KW-0378">Hydrolase</keyword>
<proteinExistence type="predicted"/>
<dbReference type="PANTHER" id="PTHR31988">
    <property type="entry name" value="ESTERASE, PUTATIVE (DUF303)-RELATED"/>
    <property type="match status" value="1"/>
</dbReference>
<dbReference type="Gene3D" id="2.60.120.200">
    <property type="match status" value="1"/>
</dbReference>
<dbReference type="EMBL" id="CADCWP010000297">
    <property type="protein sequence ID" value="CAA9584320.1"/>
    <property type="molecule type" value="Genomic_DNA"/>
</dbReference>
<sequence length="440" mass="46724">MNAGWPQAAVDFGPEMQLAYETRQRFNRPVFIIKHAVGGTRLTPTSGNTWNPDVRGSYYDALISEINSGLAAIRAAGYISVVRGFLWGQGETDAQFAATQASYEAPLTKLFNGVRTTVGDPALPIVDMLIRTETYTTGVPAINNAKAAVSTSLGTRLIKTEAMEDKGDDLHLSGRAQLAFGRHTFERALDLSYNMPAGLPPRFFELDFTRQDAYTTSALHTVSSVQDRSGNARHFTQATAADRPLFFDGAYNSFGALRGTLNKSLVGALNPVAAGGAVTLYMVITNVVTDAGNPRIYFSGGNTSSFMFIYRNGSKLLSFGNSTTSVFTASQALSIGDTHIIVVGYGGAAGSYMLINGVQVASSSTAIAFNTGVAMQIFNSPNASNGANTRNAAADVGMLGGFASQLTLANAQILTGFLAHRTRLQSLLPADHPYALNPPV</sequence>
<gene>
    <name evidence="3" type="ORF">AVDCRST_MAG86-3273</name>
</gene>
<protein>
    <recommendedName>
        <fullName evidence="2">Sialate O-acetylesterase domain-containing protein</fullName>
    </recommendedName>
</protein>
<feature type="domain" description="Sialate O-acetylesterase" evidence="2">
    <location>
        <begin position="9"/>
        <end position="187"/>
    </location>
</feature>
<dbReference type="AlphaFoldDB" id="A0A6J4VVU6"/>
<name>A0A6J4VVU6_9DEIN</name>
<dbReference type="InterPro" id="IPR013320">
    <property type="entry name" value="ConA-like_dom_sf"/>
</dbReference>
<dbReference type="PANTHER" id="PTHR31988:SF19">
    <property type="entry name" value="9-O-ACETYL-N-ACETYLNEURAMINIC ACID DEACETYLASE-RELATED"/>
    <property type="match status" value="1"/>
</dbReference>